<accession>A0AAV7PPR2</accession>
<gene>
    <name evidence="1" type="ORF">NDU88_007712</name>
</gene>
<evidence type="ECO:0000313" key="1">
    <source>
        <dbReference type="EMBL" id="KAJ1129341.1"/>
    </source>
</evidence>
<organism evidence="1 2">
    <name type="scientific">Pleurodeles waltl</name>
    <name type="common">Iberian ribbed newt</name>
    <dbReference type="NCBI Taxonomy" id="8319"/>
    <lineage>
        <taxon>Eukaryota</taxon>
        <taxon>Metazoa</taxon>
        <taxon>Chordata</taxon>
        <taxon>Craniata</taxon>
        <taxon>Vertebrata</taxon>
        <taxon>Euteleostomi</taxon>
        <taxon>Amphibia</taxon>
        <taxon>Batrachia</taxon>
        <taxon>Caudata</taxon>
        <taxon>Salamandroidea</taxon>
        <taxon>Salamandridae</taxon>
        <taxon>Pleurodelinae</taxon>
        <taxon>Pleurodeles</taxon>
    </lineage>
</organism>
<dbReference type="EMBL" id="JANPWB010000011">
    <property type="protein sequence ID" value="KAJ1129341.1"/>
    <property type="molecule type" value="Genomic_DNA"/>
</dbReference>
<evidence type="ECO:0000313" key="2">
    <source>
        <dbReference type="Proteomes" id="UP001066276"/>
    </source>
</evidence>
<keyword evidence="2" id="KW-1185">Reference proteome</keyword>
<dbReference type="AlphaFoldDB" id="A0AAV7PPR2"/>
<sequence length="80" mass="8495">MVPGTQELDPSVPDSPVALLSKFGGGPDVAKLCESQMARIAICDPAKSEMGCKNPISESQIAMRAITDSQKLRPHSATRK</sequence>
<protein>
    <submittedName>
        <fullName evidence="1">Uncharacterized protein</fullName>
    </submittedName>
</protein>
<comment type="caution">
    <text evidence="1">The sequence shown here is derived from an EMBL/GenBank/DDBJ whole genome shotgun (WGS) entry which is preliminary data.</text>
</comment>
<dbReference type="Proteomes" id="UP001066276">
    <property type="component" value="Chromosome 7"/>
</dbReference>
<name>A0AAV7PPR2_PLEWA</name>
<reference evidence="1" key="1">
    <citation type="journal article" date="2022" name="bioRxiv">
        <title>Sequencing and chromosome-scale assembly of the giantPleurodeles waltlgenome.</title>
        <authorList>
            <person name="Brown T."/>
            <person name="Elewa A."/>
            <person name="Iarovenko S."/>
            <person name="Subramanian E."/>
            <person name="Araus A.J."/>
            <person name="Petzold A."/>
            <person name="Susuki M."/>
            <person name="Suzuki K.-i.T."/>
            <person name="Hayashi T."/>
            <person name="Toyoda A."/>
            <person name="Oliveira C."/>
            <person name="Osipova E."/>
            <person name="Leigh N.D."/>
            <person name="Simon A."/>
            <person name="Yun M.H."/>
        </authorList>
    </citation>
    <scope>NUCLEOTIDE SEQUENCE</scope>
    <source>
        <strain evidence="1">20211129_DDA</strain>
        <tissue evidence="1">Liver</tissue>
    </source>
</reference>
<proteinExistence type="predicted"/>